<sequence length="119" mass="13543">MSLDLNSISSNYSNYNTDTASTSTSKLEETLKSDLSTATDDELMEVCKDFESYFIEQMFKAMQRMVPESEDNVSASTKQLQDYYKEQMNQSFAEQASESGGLGIAQILYEQMKRNYGME</sequence>
<reference evidence="1" key="1">
    <citation type="submission" date="2019-04" db="EMBL/GenBank/DDBJ databases">
        <title>Microbes associate with the intestines of laboratory mice.</title>
        <authorList>
            <person name="Navarre W."/>
            <person name="Wong E."/>
            <person name="Huang K."/>
            <person name="Tropini C."/>
            <person name="Ng K."/>
            <person name="Yu B."/>
        </authorList>
    </citation>
    <scope>NUCLEOTIDE SEQUENCE</scope>
    <source>
        <strain evidence="1">NM01_1-7b</strain>
    </source>
</reference>
<accession>A0AC61RUY0</accession>
<organism evidence="1 2">
    <name type="scientific">Petralouisia muris</name>
    <dbReference type="NCBI Taxonomy" id="3032872"/>
    <lineage>
        <taxon>Bacteria</taxon>
        <taxon>Bacillati</taxon>
        <taxon>Bacillota</taxon>
        <taxon>Clostridia</taxon>
        <taxon>Lachnospirales</taxon>
        <taxon>Lachnospiraceae</taxon>
        <taxon>Petralouisia</taxon>
    </lineage>
</organism>
<evidence type="ECO:0000313" key="1">
    <source>
        <dbReference type="EMBL" id="TGY95759.1"/>
    </source>
</evidence>
<keyword evidence="2" id="KW-1185">Reference proteome</keyword>
<dbReference type="Proteomes" id="UP000304953">
    <property type="component" value="Unassembled WGS sequence"/>
</dbReference>
<protein>
    <submittedName>
        <fullName evidence="1">Uncharacterized protein</fullName>
    </submittedName>
</protein>
<evidence type="ECO:0000313" key="2">
    <source>
        <dbReference type="Proteomes" id="UP000304953"/>
    </source>
</evidence>
<proteinExistence type="predicted"/>
<name>A0AC61RUY0_9FIRM</name>
<comment type="caution">
    <text evidence="1">The sequence shown here is derived from an EMBL/GenBank/DDBJ whole genome shotgun (WGS) entry which is preliminary data.</text>
</comment>
<gene>
    <name evidence="1" type="ORF">E5329_13015</name>
</gene>
<dbReference type="EMBL" id="SRYA01000024">
    <property type="protein sequence ID" value="TGY95759.1"/>
    <property type="molecule type" value="Genomic_DNA"/>
</dbReference>